<proteinExistence type="predicted"/>
<comment type="caution">
    <text evidence="2">The sequence shown here is derived from an EMBL/GenBank/DDBJ whole genome shotgun (WGS) entry which is preliminary data.</text>
</comment>
<evidence type="ECO:0000313" key="3">
    <source>
        <dbReference type="Proteomes" id="UP000319478"/>
    </source>
</evidence>
<dbReference type="EMBL" id="BJNN01000127">
    <property type="protein sequence ID" value="GEC64585.1"/>
    <property type="molecule type" value="Genomic_DNA"/>
</dbReference>
<keyword evidence="1" id="KW-0472">Membrane</keyword>
<dbReference type="Proteomes" id="UP000319478">
    <property type="component" value="Unassembled WGS sequence"/>
</dbReference>
<protein>
    <submittedName>
        <fullName evidence="2">Uncharacterized protein</fullName>
    </submittedName>
</protein>
<keyword evidence="1" id="KW-0812">Transmembrane</keyword>
<gene>
    <name evidence="2" type="ORF">GHA01_24340</name>
</gene>
<evidence type="ECO:0000256" key="1">
    <source>
        <dbReference type="SAM" id="Phobius"/>
    </source>
</evidence>
<accession>A0ABQ0SGS3</accession>
<dbReference type="RefSeq" id="WP_141312925.1">
    <property type="nucleotide sequence ID" value="NZ_BJNN01000127.1"/>
</dbReference>
<evidence type="ECO:0000313" key="2">
    <source>
        <dbReference type="EMBL" id="GEC64585.1"/>
    </source>
</evidence>
<feature type="transmembrane region" description="Helical" evidence="1">
    <location>
        <begin position="6"/>
        <end position="26"/>
    </location>
</feature>
<organism evidence="2 3">
    <name type="scientific">Novacetimonas hansenii</name>
    <name type="common">Komagataeibacter hansenii</name>
    <dbReference type="NCBI Taxonomy" id="436"/>
    <lineage>
        <taxon>Bacteria</taxon>
        <taxon>Pseudomonadati</taxon>
        <taxon>Pseudomonadota</taxon>
        <taxon>Alphaproteobacteria</taxon>
        <taxon>Acetobacterales</taxon>
        <taxon>Acetobacteraceae</taxon>
        <taxon>Novacetimonas</taxon>
    </lineage>
</organism>
<keyword evidence="1" id="KW-1133">Transmembrane helix</keyword>
<name>A0ABQ0SGS3_NOVHA</name>
<sequence length="147" mass="18176">MVHILLIILLTMFIIITIPQVFYTIWEEVILKFFPKNVLPEYREEIPDKEDIEGWKAYVLCDDWPIPQNRRIYRYFENFRQDQLEQKESYIHCIIKEALTDETQTKLFASHLKDNFDTWDEDFKDWDQLSYYEKEELLFYKKLQGLY</sequence>
<keyword evidence="3" id="KW-1185">Reference proteome</keyword>
<reference evidence="2 3" key="1">
    <citation type="submission" date="2019-06" db="EMBL/GenBank/DDBJ databases">
        <title>Whole genome shotgun sequence of Komagataeibacter hansenii NBRC 14820.</title>
        <authorList>
            <person name="Hosoyama A."/>
            <person name="Uohara A."/>
            <person name="Ohji S."/>
            <person name="Ichikawa N."/>
        </authorList>
    </citation>
    <scope>NUCLEOTIDE SEQUENCE [LARGE SCALE GENOMIC DNA]</scope>
    <source>
        <strain evidence="2 3">NBRC 14820</strain>
    </source>
</reference>